<dbReference type="KEGG" id="sfol:H3H32_14130"/>
<keyword evidence="1" id="KW-0732">Signal</keyword>
<dbReference type="AlphaFoldDB" id="A0A7G5H4A4"/>
<name>A0A7G5H4A4_9BACT</name>
<sequence>MNSIVSAVIASLLFQLSLGFHTAHAQPPKKKSLITHLVEEANQPNFHSEGDTFLLVKIGKVEYTAELKSGKIISQRKTQISGGGICGDYAEVSINLLDKEKHKTSQGAGQVLKLSKGNWKMIALSEGDYACEKLKGISKSVMACLKVECY</sequence>
<evidence type="ECO:0000256" key="1">
    <source>
        <dbReference type="SAM" id="SignalP"/>
    </source>
</evidence>
<protein>
    <submittedName>
        <fullName evidence="2">Uncharacterized protein</fullName>
    </submittedName>
</protein>
<evidence type="ECO:0000313" key="3">
    <source>
        <dbReference type="Proteomes" id="UP000515369"/>
    </source>
</evidence>
<dbReference type="RefSeq" id="WP_182463319.1">
    <property type="nucleotide sequence ID" value="NZ_CP059732.1"/>
</dbReference>
<gene>
    <name evidence="2" type="ORF">H3H32_14130</name>
</gene>
<keyword evidence="3" id="KW-1185">Reference proteome</keyword>
<reference evidence="2 3" key="1">
    <citation type="submission" date="2020-07" db="EMBL/GenBank/DDBJ databases">
        <title>Spirosoma foliorum sp. nov., isolated from the leaves on the Nejang mountain Korea, Republic of.</title>
        <authorList>
            <person name="Ho H."/>
            <person name="Lee Y.-J."/>
            <person name="Nurcahyanto D.-A."/>
            <person name="Kim S.-G."/>
        </authorList>
    </citation>
    <scope>NUCLEOTIDE SEQUENCE [LARGE SCALE GENOMIC DNA]</scope>
    <source>
        <strain evidence="2 3">PL0136</strain>
    </source>
</reference>
<organism evidence="2 3">
    <name type="scientific">Spirosoma foliorum</name>
    <dbReference type="NCBI Taxonomy" id="2710596"/>
    <lineage>
        <taxon>Bacteria</taxon>
        <taxon>Pseudomonadati</taxon>
        <taxon>Bacteroidota</taxon>
        <taxon>Cytophagia</taxon>
        <taxon>Cytophagales</taxon>
        <taxon>Cytophagaceae</taxon>
        <taxon>Spirosoma</taxon>
    </lineage>
</organism>
<feature type="chain" id="PRO_5028952221" evidence="1">
    <location>
        <begin position="26"/>
        <end position="150"/>
    </location>
</feature>
<dbReference type="Proteomes" id="UP000515369">
    <property type="component" value="Chromosome"/>
</dbReference>
<proteinExistence type="predicted"/>
<evidence type="ECO:0000313" key="2">
    <source>
        <dbReference type="EMBL" id="QMW05946.1"/>
    </source>
</evidence>
<dbReference type="EMBL" id="CP059732">
    <property type="protein sequence ID" value="QMW05946.1"/>
    <property type="molecule type" value="Genomic_DNA"/>
</dbReference>
<accession>A0A7G5H4A4</accession>
<feature type="signal peptide" evidence="1">
    <location>
        <begin position="1"/>
        <end position="25"/>
    </location>
</feature>